<reference evidence="1 2" key="1">
    <citation type="submission" date="2024-01" db="EMBL/GenBank/DDBJ databases">
        <title>The genomes of 5 underutilized Papilionoideae crops provide insights into root nodulation and disease resistanc.</title>
        <authorList>
            <person name="Jiang F."/>
        </authorList>
    </citation>
    <scope>NUCLEOTIDE SEQUENCE [LARGE SCALE GENOMIC DNA]</scope>
    <source>
        <strain evidence="1">LVBAO_FW01</strain>
        <tissue evidence="1">Leaves</tissue>
    </source>
</reference>
<sequence>MEVEMPCGHYEGPGYVSNWSIQSNTMRRRRRTSAGPPYTAVSGYGTYLKRTEPEMKRRCMGKDKSYEMEKEMKGSMRRRIQRVMKNKYGKMTHNC</sequence>
<proteinExistence type="predicted"/>
<name>A0AAN9L880_CANGL</name>
<dbReference type="EMBL" id="JAYMYQ010000005">
    <property type="protein sequence ID" value="KAK7329518.1"/>
    <property type="molecule type" value="Genomic_DNA"/>
</dbReference>
<keyword evidence="2" id="KW-1185">Reference proteome</keyword>
<dbReference type="AlphaFoldDB" id="A0AAN9L880"/>
<dbReference type="Proteomes" id="UP001367508">
    <property type="component" value="Unassembled WGS sequence"/>
</dbReference>
<gene>
    <name evidence="1" type="ORF">VNO77_23688</name>
</gene>
<accession>A0AAN9L880</accession>
<comment type="caution">
    <text evidence="1">The sequence shown here is derived from an EMBL/GenBank/DDBJ whole genome shotgun (WGS) entry which is preliminary data.</text>
</comment>
<evidence type="ECO:0000313" key="1">
    <source>
        <dbReference type="EMBL" id="KAK7329518.1"/>
    </source>
</evidence>
<protein>
    <submittedName>
        <fullName evidence="1">Uncharacterized protein</fullName>
    </submittedName>
</protein>
<evidence type="ECO:0000313" key="2">
    <source>
        <dbReference type="Proteomes" id="UP001367508"/>
    </source>
</evidence>
<organism evidence="1 2">
    <name type="scientific">Canavalia gladiata</name>
    <name type="common">Sword bean</name>
    <name type="synonym">Dolichos gladiatus</name>
    <dbReference type="NCBI Taxonomy" id="3824"/>
    <lineage>
        <taxon>Eukaryota</taxon>
        <taxon>Viridiplantae</taxon>
        <taxon>Streptophyta</taxon>
        <taxon>Embryophyta</taxon>
        <taxon>Tracheophyta</taxon>
        <taxon>Spermatophyta</taxon>
        <taxon>Magnoliopsida</taxon>
        <taxon>eudicotyledons</taxon>
        <taxon>Gunneridae</taxon>
        <taxon>Pentapetalae</taxon>
        <taxon>rosids</taxon>
        <taxon>fabids</taxon>
        <taxon>Fabales</taxon>
        <taxon>Fabaceae</taxon>
        <taxon>Papilionoideae</taxon>
        <taxon>50 kb inversion clade</taxon>
        <taxon>NPAAA clade</taxon>
        <taxon>indigoferoid/millettioid clade</taxon>
        <taxon>Phaseoleae</taxon>
        <taxon>Canavalia</taxon>
    </lineage>
</organism>